<keyword evidence="2" id="KW-0004">4Fe-4S</keyword>
<dbReference type="GO" id="GO:0046872">
    <property type="term" value="F:metal ion binding"/>
    <property type="evidence" value="ECO:0007669"/>
    <property type="project" value="UniProtKB-KW"/>
</dbReference>
<evidence type="ECO:0000256" key="5">
    <source>
        <dbReference type="ARBA" id="ARBA00022801"/>
    </source>
</evidence>
<dbReference type="CDD" id="cd00056">
    <property type="entry name" value="ENDO3c"/>
    <property type="match status" value="1"/>
</dbReference>
<comment type="similarity">
    <text evidence="1 10">Belongs to the Nth/MutY family.</text>
</comment>
<evidence type="ECO:0000313" key="12">
    <source>
        <dbReference type="EMBL" id="SFE57004.1"/>
    </source>
</evidence>
<dbReference type="Gene3D" id="1.10.340.30">
    <property type="entry name" value="Hypothetical protein, domain 2"/>
    <property type="match status" value="1"/>
</dbReference>
<dbReference type="Gene3D" id="1.10.1670.10">
    <property type="entry name" value="Helix-hairpin-Helix base-excision DNA repair enzymes (C-terminal)"/>
    <property type="match status" value="1"/>
</dbReference>
<evidence type="ECO:0000256" key="2">
    <source>
        <dbReference type="ARBA" id="ARBA00022485"/>
    </source>
</evidence>
<evidence type="ECO:0000256" key="7">
    <source>
        <dbReference type="ARBA" id="ARBA00023014"/>
    </source>
</evidence>
<dbReference type="STRING" id="54.SAMN02745121_04750"/>
<evidence type="ECO:0000256" key="10">
    <source>
        <dbReference type="HAMAP-Rule" id="MF_00942"/>
    </source>
</evidence>
<organism evidence="12 13">
    <name type="scientific">Nannocystis exedens</name>
    <dbReference type="NCBI Taxonomy" id="54"/>
    <lineage>
        <taxon>Bacteria</taxon>
        <taxon>Pseudomonadati</taxon>
        <taxon>Myxococcota</taxon>
        <taxon>Polyangia</taxon>
        <taxon>Nannocystales</taxon>
        <taxon>Nannocystaceae</taxon>
        <taxon>Nannocystis</taxon>
    </lineage>
</organism>
<comment type="cofactor">
    <cofactor evidence="10">
        <name>[4Fe-4S] cluster</name>
        <dbReference type="ChEBI" id="CHEBI:49883"/>
    </cofactor>
    <text evidence="10">Binds 1 [4Fe-4S] cluster.</text>
</comment>
<gene>
    <name evidence="10" type="primary">nth</name>
    <name evidence="12" type="ORF">SAMN02745121_04750</name>
</gene>
<dbReference type="InterPro" id="IPR023170">
    <property type="entry name" value="HhH_base_excis_C"/>
</dbReference>
<evidence type="ECO:0000313" key="13">
    <source>
        <dbReference type="Proteomes" id="UP000199400"/>
    </source>
</evidence>
<keyword evidence="8 10" id="KW-0234">DNA repair</keyword>
<dbReference type="SMART" id="SM00478">
    <property type="entry name" value="ENDO3c"/>
    <property type="match status" value="1"/>
</dbReference>
<dbReference type="HAMAP" id="MF_00942">
    <property type="entry name" value="Nth"/>
    <property type="match status" value="1"/>
</dbReference>
<dbReference type="PANTHER" id="PTHR10359">
    <property type="entry name" value="A/G-SPECIFIC ADENINE GLYCOSYLASE/ENDONUCLEASE III"/>
    <property type="match status" value="1"/>
</dbReference>
<dbReference type="EMBL" id="FOMX01000015">
    <property type="protein sequence ID" value="SFE57004.1"/>
    <property type="molecule type" value="Genomic_DNA"/>
</dbReference>
<accession>A0A1I2BL98</accession>
<dbReference type="PANTHER" id="PTHR10359:SF18">
    <property type="entry name" value="ENDONUCLEASE III"/>
    <property type="match status" value="1"/>
</dbReference>
<dbReference type="PROSITE" id="PS01155">
    <property type="entry name" value="ENDONUCLEASE_III_2"/>
    <property type="match status" value="1"/>
</dbReference>
<dbReference type="GO" id="GO:0051539">
    <property type="term" value="F:4 iron, 4 sulfur cluster binding"/>
    <property type="evidence" value="ECO:0007669"/>
    <property type="project" value="UniProtKB-KW"/>
</dbReference>
<reference evidence="13" key="1">
    <citation type="submission" date="2016-10" db="EMBL/GenBank/DDBJ databases">
        <authorList>
            <person name="Varghese N."/>
            <person name="Submissions S."/>
        </authorList>
    </citation>
    <scope>NUCLEOTIDE SEQUENCE [LARGE SCALE GENOMIC DNA]</scope>
    <source>
        <strain evidence="13">ATCC 25963</strain>
    </source>
</reference>
<dbReference type="Proteomes" id="UP000199400">
    <property type="component" value="Unassembled WGS sequence"/>
</dbReference>
<dbReference type="GO" id="GO:0003677">
    <property type="term" value="F:DNA binding"/>
    <property type="evidence" value="ECO:0007669"/>
    <property type="project" value="UniProtKB-UniRule"/>
</dbReference>
<dbReference type="GO" id="GO:0140078">
    <property type="term" value="F:class I DNA-(apurinic or apyrimidinic site) endonuclease activity"/>
    <property type="evidence" value="ECO:0007669"/>
    <property type="project" value="UniProtKB-EC"/>
</dbReference>
<evidence type="ECO:0000256" key="3">
    <source>
        <dbReference type="ARBA" id="ARBA00022723"/>
    </source>
</evidence>
<evidence type="ECO:0000259" key="11">
    <source>
        <dbReference type="SMART" id="SM00478"/>
    </source>
</evidence>
<evidence type="ECO:0000256" key="4">
    <source>
        <dbReference type="ARBA" id="ARBA00022763"/>
    </source>
</evidence>
<keyword evidence="10 12" id="KW-0456">Lyase</keyword>
<dbReference type="SUPFAM" id="SSF48150">
    <property type="entry name" value="DNA-glycosylase"/>
    <property type="match status" value="1"/>
</dbReference>
<dbReference type="OrthoDB" id="9800977at2"/>
<keyword evidence="9 10" id="KW-0326">Glycosidase</keyword>
<dbReference type="EC" id="4.2.99.18" evidence="10"/>
<comment type="caution">
    <text evidence="10">Lacks conserved residue(s) required for the propagation of feature annotation.</text>
</comment>
<dbReference type="GO" id="GO:0019104">
    <property type="term" value="F:DNA N-glycosylase activity"/>
    <property type="evidence" value="ECO:0007669"/>
    <property type="project" value="UniProtKB-UniRule"/>
</dbReference>
<keyword evidence="3" id="KW-0479">Metal-binding</keyword>
<evidence type="ECO:0000256" key="1">
    <source>
        <dbReference type="ARBA" id="ARBA00008343"/>
    </source>
</evidence>
<dbReference type="InterPro" id="IPR003265">
    <property type="entry name" value="HhH-GPD_domain"/>
</dbReference>
<name>A0A1I2BL98_9BACT</name>
<proteinExistence type="inferred from homology"/>
<keyword evidence="4 10" id="KW-0227">DNA damage</keyword>
<dbReference type="InterPro" id="IPR005759">
    <property type="entry name" value="Nth"/>
</dbReference>
<dbReference type="RefSeq" id="WP_096326290.1">
    <property type="nucleotide sequence ID" value="NZ_FOMX01000015.1"/>
</dbReference>
<feature type="domain" description="HhH-GPD" evidence="11">
    <location>
        <begin position="39"/>
        <end position="186"/>
    </location>
</feature>
<dbReference type="InterPro" id="IPR004036">
    <property type="entry name" value="Endonuclease-III-like_CS2"/>
</dbReference>
<dbReference type="AlphaFoldDB" id="A0A1I2BL98"/>
<keyword evidence="5 10" id="KW-0378">Hydrolase</keyword>
<dbReference type="FunFam" id="1.10.340.30:FF:000001">
    <property type="entry name" value="Endonuclease III"/>
    <property type="match status" value="1"/>
</dbReference>
<keyword evidence="12" id="KW-0540">Nuclease</keyword>
<dbReference type="GO" id="GO:0006285">
    <property type="term" value="P:base-excision repair, AP site formation"/>
    <property type="evidence" value="ECO:0007669"/>
    <property type="project" value="TreeGrafter"/>
</dbReference>
<dbReference type="InterPro" id="IPR011257">
    <property type="entry name" value="DNA_glycosylase"/>
</dbReference>
<evidence type="ECO:0000256" key="8">
    <source>
        <dbReference type="ARBA" id="ARBA00023204"/>
    </source>
</evidence>
<dbReference type="NCBIfam" id="TIGR01083">
    <property type="entry name" value="nth"/>
    <property type="match status" value="1"/>
</dbReference>
<keyword evidence="7" id="KW-0411">Iron-sulfur</keyword>
<evidence type="ECO:0000256" key="6">
    <source>
        <dbReference type="ARBA" id="ARBA00023004"/>
    </source>
</evidence>
<sequence>MKRSEKARKIQAILDRLYPQPPMPLLHGDPFTLLVAVVLSAQTTDARVNLVTPELFRRAPTPEAMARLTEAEILGFIRTCGLAPAKAKNIRRLSELLLERHGGQVPNDMAALEALPGVGHKTASVVMVQAFGVPAFPVDTHIHRLAARWGLSDGTSVEKTEADLKALWPPEAWSRLHLQIIYFGREHCPARGHDPKVCPICSWAGVKTRLAAEARARAAARVAASE</sequence>
<comment type="function">
    <text evidence="10">DNA repair enzyme that has both DNA N-glycosylase activity and AP-lyase activity. The DNA N-glycosylase activity releases various damaged pyrimidines from DNA by cleaving the N-glycosidic bond, leaving an AP (apurinic/apyrimidinic) site. The AP-lyase activity cleaves the phosphodiester bond 3' to the AP site by a beta-elimination, leaving a 3'-terminal unsaturated sugar and a product with a terminal 5'-phosphate.</text>
</comment>
<keyword evidence="12" id="KW-0255">Endonuclease</keyword>
<evidence type="ECO:0000256" key="9">
    <source>
        <dbReference type="ARBA" id="ARBA00023295"/>
    </source>
</evidence>
<keyword evidence="10" id="KW-0238">DNA-binding</keyword>
<dbReference type="PIRSF" id="PIRSF001435">
    <property type="entry name" value="Nth"/>
    <property type="match status" value="1"/>
</dbReference>
<protein>
    <recommendedName>
        <fullName evidence="10">Endonuclease III</fullName>
        <ecNumber evidence="10">4.2.99.18</ecNumber>
    </recommendedName>
    <alternativeName>
        <fullName evidence="10">DNA-(apurinic or apyrimidinic site) lyase</fullName>
    </alternativeName>
</protein>
<comment type="catalytic activity">
    <reaction evidence="10">
        <text>2'-deoxyribonucleotide-(2'-deoxyribose 5'-phosphate)-2'-deoxyribonucleotide-DNA = a 3'-end 2'-deoxyribonucleotide-(2,3-dehydro-2,3-deoxyribose 5'-phosphate)-DNA + a 5'-end 5'-phospho-2'-deoxyribonucleoside-DNA + H(+)</text>
        <dbReference type="Rhea" id="RHEA:66592"/>
        <dbReference type="Rhea" id="RHEA-COMP:13180"/>
        <dbReference type="Rhea" id="RHEA-COMP:16897"/>
        <dbReference type="Rhea" id="RHEA-COMP:17067"/>
        <dbReference type="ChEBI" id="CHEBI:15378"/>
        <dbReference type="ChEBI" id="CHEBI:136412"/>
        <dbReference type="ChEBI" id="CHEBI:157695"/>
        <dbReference type="ChEBI" id="CHEBI:167181"/>
        <dbReference type="EC" id="4.2.99.18"/>
    </reaction>
</comment>
<dbReference type="Pfam" id="PF00730">
    <property type="entry name" value="HhH-GPD"/>
    <property type="match status" value="1"/>
</dbReference>
<keyword evidence="6" id="KW-0408">Iron</keyword>
<keyword evidence="13" id="KW-1185">Reference proteome</keyword>